<dbReference type="GO" id="GO:0070588">
    <property type="term" value="P:calcium ion transmembrane transport"/>
    <property type="evidence" value="ECO:0007669"/>
    <property type="project" value="TreeGrafter"/>
</dbReference>
<evidence type="ECO:0000256" key="7">
    <source>
        <dbReference type="ARBA" id="ARBA00023136"/>
    </source>
</evidence>
<dbReference type="GO" id="GO:0001614">
    <property type="term" value="F:purinergic nucleotide receptor activity"/>
    <property type="evidence" value="ECO:0007669"/>
    <property type="project" value="InterPro"/>
</dbReference>
<evidence type="ECO:0000256" key="3">
    <source>
        <dbReference type="ARBA" id="ARBA00022448"/>
    </source>
</evidence>
<evidence type="ECO:0000256" key="2">
    <source>
        <dbReference type="ARBA" id="ARBA00009848"/>
    </source>
</evidence>
<organism evidence="11 12">
    <name type="scientific">Hypsibius exemplaris</name>
    <name type="common">Freshwater tardigrade</name>
    <dbReference type="NCBI Taxonomy" id="2072580"/>
    <lineage>
        <taxon>Eukaryota</taxon>
        <taxon>Metazoa</taxon>
        <taxon>Ecdysozoa</taxon>
        <taxon>Tardigrada</taxon>
        <taxon>Eutardigrada</taxon>
        <taxon>Parachela</taxon>
        <taxon>Hypsibioidea</taxon>
        <taxon>Hypsibiidae</taxon>
        <taxon>Hypsibius</taxon>
    </lineage>
</organism>
<dbReference type="GO" id="GO:0098794">
    <property type="term" value="C:postsynapse"/>
    <property type="evidence" value="ECO:0007669"/>
    <property type="project" value="GOC"/>
</dbReference>
<dbReference type="OrthoDB" id="494673at2759"/>
<evidence type="ECO:0000256" key="8">
    <source>
        <dbReference type="ARBA" id="ARBA00023286"/>
    </source>
</evidence>
<dbReference type="PRINTS" id="PR01307">
    <property type="entry name" value="P2XRECEPTOR"/>
</dbReference>
<comment type="subcellular location">
    <subcellularLocation>
        <location evidence="1">Endomembrane system</location>
    </subcellularLocation>
</comment>
<keyword evidence="8" id="KW-1071">Ligand-gated ion channel</keyword>
<gene>
    <name evidence="11" type="ORF">BV898_13333</name>
</gene>
<name>A0A1W0WB33_HYPEX</name>
<dbReference type="PANTHER" id="PTHR10125:SF31">
    <property type="entry name" value="P2X RECEPTOR E"/>
    <property type="match status" value="1"/>
</dbReference>
<dbReference type="Pfam" id="PF00864">
    <property type="entry name" value="P2X_receptor"/>
    <property type="match status" value="1"/>
</dbReference>
<keyword evidence="4 10" id="KW-0812">Transmembrane</keyword>
<dbReference type="InterPro" id="IPR001429">
    <property type="entry name" value="P2X_purnocptor"/>
</dbReference>
<reference evidence="12" key="1">
    <citation type="submission" date="2017-01" db="EMBL/GenBank/DDBJ databases">
        <title>Comparative genomics of anhydrobiosis in the tardigrade Hypsibius dujardini.</title>
        <authorList>
            <person name="Yoshida Y."/>
            <person name="Koutsovoulos G."/>
            <person name="Laetsch D."/>
            <person name="Stevens L."/>
            <person name="Kumar S."/>
            <person name="Horikawa D."/>
            <person name="Ishino K."/>
            <person name="Komine S."/>
            <person name="Tomita M."/>
            <person name="Blaxter M."/>
            <person name="Arakawa K."/>
        </authorList>
    </citation>
    <scope>NUCLEOTIDE SEQUENCE [LARGE SCALE GENOMIC DNA]</scope>
    <source>
        <strain evidence="12">Z151</strain>
    </source>
</reference>
<evidence type="ECO:0000313" key="12">
    <source>
        <dbReference type="Proteomes" id="UP000192578"/>
    </source>
</evidence>
<dbReference type="Proteomes" id="UP000192578">
    <property type="component" value="Unassembled WGS sequence"/>
</dbReference>
<dbReference type="GO" id="GO:0005886">
    <property type="term" value="C:plasma membrane"/>
    <property type="evidence" value="ECO:0007669"/>
    <property type="project" value="InterPro"/>
</dbReference>
<evidence type="ECO:0000256" key="9">
    <source>
        <dbReference type="ARBA" id="ARBA00023303"/>
    </source>
</evidence>
<proteinExistence type="inferred from homology"/>
<sequence length="396" mass="44941">MVAASQALSQAVSRFFQYNTPRMVIVRSRFIGIIYRLVQLPILLYLIGYIFIYKKAYQDFETAESSVLSKLKGVLQARDFTHTIWDSTDISILPQETTSFFIPTNYLFTPNQTRRTCPEDPHLGTPGVFCMTDRDCPAGEPTTYGNGEKTGKCVKLGETISTCEIQGWCPTEVDIPPREILLTGFESITVLIKNHIAFAKFGVKRRNILFHDEQRMMDCHILQLAGENITQIAARGGIIGFNINWNCDLDYDVERCIPQYSFKRLDNHNDVLAKGWNFRQANYWHDVRGEKKRDLIKLYGIRVVFSVKGRAGKFSAVMFAMNLGASVGLLGIASMICDFALIRIFGSDESLQAQKYLRLDNLRRPRLASRANVCENYYYYPANGCGNPPTILANEV</sequence>
<keyword evidence="5 10" id="KW-1133">Transmembrane helix</keyword>
<feature type="transmembrane region" description="Helical" evidence="10">
    <location>
        <begin position="33"/>
        <end position="52"/>
    </location>
</feature>
<dbReference type="NCBIfam" id="TIGR00863">
    <property type="entry name" value="P2X"/>
    <property type="match status" value="1"/>
</dbReference>
<dbReference type="GO" id="GO:0033198">
    <property type="term" value="P:response to ATP"/>
    <property type="evidence" value="ECO:0007669"/>
    <property type="project" value="InterPro"/>
</dbReference>
<accession>A0A1W0WB33</accession>
<evidence type="ECO:0000256" key="1">
    <source>
        <dbReference type="ARBA" id="ARBA00004308"/>
    </source>
</evidence>
<evidence type="ECO:0000256" key="4">
    <source>
        <dbReference type="ARBA" id="ARBA00022692"/>
    </source>
</evidence>
<dbReference type="EMBL" id="MTYJ01000146">
    <property type="protein sequence ID" value="OQV12380.1"/>
    <property type="molecule type" value="Genomic_DNA"/>
</dbReference>
<dbReference type="Gene3D" id="2.60.490.10">
    <property type="entry name" value="atp-gated p2x4 ion channel domain"/>
    <property type="match status" value="1"/>
</dbReference>
<evidence type="ECO:0000256" key="10">
    <source>
        <dbReference type="SAM" id="Phobius"/>
    </source>
</evidence>
<dbReference type="InterPro" id="IPR059116">
    <property type="entry name" value="P2X_receptor"/>
</dbReference>
<comment type="caution">
    <text evidence="11">The sequence shown here is derived from an EMBL/GenBank/DDBJ whole genome shotgun (WGS) entry which is preliminary data.</text>
</comment>
<keyword evidence="9" id="KW-0407">Ion channel</keyword>
<feature type="transmembrane region" description="Helical" evidence="10">
    <location>
        <begin position="316"/>
        <end position="342"/>
    </location>
</feature>
<dbReference type="GO" id="GO:0012505">
    <property type="term" value="C:endomembrane system"/>
    <property type="evidence" value="ECO:0007669"/>
    <property type="project" value="UniProtKB-SubCell"/>
</dbReference>
<evidence type="ECO:0000256" key="5">
    <source>
        <dbReference type="ARBA" id="ARBA00022989"/>
    </source>
</evidence>
<keyword evidence="6" id="KW-0406">Ion transport</keyword>
<keyword evidence="3" id="KW-0813">Transport</keyword>
<keyword evidence="7 10" id="KW-0472">Membrane</keyword>
<dbReference type="InterPro" id="IPR027309">
    <property type="entry name" value="P2X_extracellular_dom_sf"/>
</dbReference>
<dbReference type="GO" id="GO:0004931">
    <property type="term" value="F:extracellularly ATP-gated monoatomic cation channel activity"/>
    <property type="evidence" value="ECO:0007669"/>
    <property type="project" value="InterPro"/>
</dbReference>
<dbReference type="Gene3D" id="1.10.287.940">
    <property type="entry name" value="atp-gated p2x4 ion channel"/>
    <property type="match status" value="1"/>
</dbReference>
<evidence type="ECO:0000256" key="6">
    <source>
        <dbReference type="ARBA" id="ARBA00023065"/>
    </source>
</evidence>
<dbReference type="PANTHER" id="PTHR10125">
    <property type="entry name" value="P2X PURINOCEPTOR"/>
    <property type="match status" value="1"/>
</dbReference>
<comment type="similarity">
    <text evidence="2">Belongs to the P2X receptor family.</text>
</comment>
<dbReference type="AlphaFoldDB" id="A0A1W0WB33"/>
<protein>
    <submittedName>
        <fullName evidence="11">P2X purinoceptor 4</fullName>
    </submittedName>
</protein>
<keyword evidence="12" id="KW-1185">Reference proteome</keyword>
<evidence type="ECO:0000313" key="11">
    <source>
        <dbReference type="EMBL" id="OQV12380.1"/>
    </source>
</evidence>